<name>A0A0R3MCE5_9BRAD</name>
<protein>
    <recommendedName>
        <fullName evidence="3">General stress protein 17M-like domain-containing protein</fullName>
    </recommendedName>
</protein>
<dbReference type="RefSeq" id="WP_057833714.1">
    <property type="nucleotide sequence ID" value="NZ_LLXZ01000010.1"/>
</dbReference>
<comment type="caution">
    <text evidence="1">The sequence shown here is derived from an EMBL/GenBank/DDBJ whole genome shotgun (WGS) entry which is preliminary data.</text>
</comment>
<evidence type="ECO:0008006" key="3">
    <source>
        <dbReference type="Google" id="ProtNLM"/>
    </source>
</evidence>
<dbReference type="STRING" id="280332.CQ12_28750"/>
<dbReference type="AlphaFoldDB" id="A0A0R3MCE5"/>
<dbReference type="InterPro" id="IPR052948">
    <property type="entry name" value="Low_temp-induced_all0457"/>
</dbReference>
<keyword evidence="2" id="KW-1185">Reference proteome</keyword>
<gene>
    <name evidence="1" type="ORF">CQ12_28750</name>
</gene>
<dbReference type="PANTHER" id="PTHR36109:SF2">
    <property type="entry name" value="MEMBRANE PROTEIN"/>
    <property type="match status" value="1"/>
</dbReference>
<dbReference type="Proteomes" id="UP000050863">
    <property type="component" value="Unassembled WGS sequence"/>
</dbReference>
<dbReference type="OrthoDB" id="8455189at2"/>
<sequence>MTVTISRLYDNYADAQRAVTNLEAAGVPHSDLSIVANNSDNWYRSDNNVDRDGDGVDDRAEGAATGAGIGAGLGGAAGLLAGLGLLAIPGLGPVVAAGWLASTALGATAGAATGGIVGALTQAGVSKEDAPLYAEGVRRGGTLVSARVPDADRARLEAILNQSAVNLRDRSAAWQKSGWKTFDPSAKPYGADDVRNERQLYGAGMR</sequence>
<proteinExistence type="predicted"/>
<dbReference type="EMBL" id="LLXZ01000010">
    <property type="protein sequence ID" value="KRR14854.1"/>
    <property type="molecule type" value="Genomic_DNA"/>
</dbReference>
<evidence type="ECO:0000313" key="2">
    <source>
        <dbReference type="Proteomes" id="UP000050863"/>
    </source>
</evidence>
<evidence type="ECO:0000313" key="1">
    <source>
        <dbReference type="EMBL" id="KRR14854.1"/>
    </source>
</evidence>
<organism evidence="1 2">
    <name type="scientific">Bradyrhizobium jicamae</name>
    <dbReference type="NCBI Taxonomy" id="280332"/>
    <lineage>
        <taxon>Bacteria</taxon>
        <taxon>Pseudomonadati</taxon>
        <taxon>Pseudomonadota</taxon>
        <taxon>Alphaproteobacteria</taxon>
        <taxon>Hyphomicrobiales</taxon>
        <taxon>Nitrobacteraceae</taxon>
        <taxon>Bradyrhizobium</taxon>
    </lineage>
</organism>
<dbReference type="PANTHER" id="PTHR36109">
    <property type="entry name" value="MEMBRANE PROTEIN-RELATED"/>
    <property type="match status" value="1"/>
</dbReference>
<accession>A0A0R3MCE5</accession>
<reference evidence="1 2" key="1">
    <citation type="submission" date="2014-03" db="EMBL/GenBank/DDBJ databases">
        <title>Bradyrhizobium valentinum sp. nov., isolated from effective nodules of Lupinus mariae-josephae, a lupine endemic of basic-lime soils in Eastern Spain.</title>
        <authorList>
            <person name="Duran D."/>
            <person name="Rey L."/>
            <person name="Navarro A."/>
            <person name="Busquets A."/>
            <person name="Imperial J."/>
            <person name="Ruiz-Argueso T."/>
        </authorList>
    </citation>
    <scope>NUCLEOTIDE SEQUENCE [LARGE SCALE GENOMIC DNA]</scope>
    <source>
        <strain evidence="1 2">PAC68</strain>
    </source>
</reference>